<dbReference type="InterPro" id="IPR049782">
    <property type="entry name" value="FilE-like"/>
</dbReference>
<reference evidence="3 4" key="1">
    <citation type="submission" date="2023-06" db="EMBL/GenBank/DDBJ databases">
        <title>Genomic Analysis of Acinetobacter Strains Recovered from South Australian Aquatic Samples provides Insights into the Circulation of Antibiotic Resistance determinants in the Environment.</title>
        <authorList>
            <person name="Tobin L."/>
            <person name="Jarocki V.M."/>
            <person name="Kenyon J."/>
            <person name="Drigo B."/>
            <person name="Donner E."/>
            <person name="Djordjevic S.P."/>
            <person name="Hamidian M."/>
        </authorList>
    </citation>
    <scope>NUCLEOTIDE SEQUENCE [LARGE SCALE GENOMIC DNA]</scope>
    <source>
        <strain evidence="3 4">SAAc652</strain>
    </source>
</reference>
<feature type="domain" description="FilE C-terminal" evidence="2">
    <location>
        <begin position="227"/>
        <end position="389"/>
    </location>
</feature>
<accession>A0ABU3WAE6</accession>
<dbReference type="Proteomes" id="UP001278188">
    <property type="component" value="Unassembled WGS sequence"/>
</dbReference>
<organism evidence="3 4">
    <name type="scientific">Acinetobacter chinensis</name>
    <dbReference type="NCBI Taxonomy" id="2004650"/>
    <lineage>
        <taxon>Bacteria</taxon>
        <taxon>Pseudomonadati</taxon>
        <taxon>Pseudomonadota</taxon>
        <taxon>Gammaproteobacteria</taxon>
        <taxon>Moraxellales</taxon>
        <taxon>Moraxellaceae</taxon>
        <taxon>Acinetobacter</taxon>
    </lineage>
</organism>
<dbReference type="Pfam" id="PF22881">
    <property type="entry name" value="FilE_C"/>
    <property type="match status" value="1"/>
</dbReference>
<comment type="caution">
    <text evidence="3">The sequence shown here is derived from an EMBL/GenBank/DDBJ whole genome shotgun (WGS) entry which is preliminary data.</text>
</comment>
<evidence type="ECO:0000313" key="4">
    <source>
        <dbReference type="Proteomes" id="UP001278188"/>
    </source>
</evidence>
<evidence type="ECO:0000259" key="2">
    <source>
        <dbReference type="Pfam" id="PF22881"/>
    </source>
</evidence>
<dbReference type="RefSeq" id="WP_317080982.1">
    <property type="nucleotide sequence ID" value="NZ_JASVDY010000001.1"/>
</dbReference>
<evidence type="ECO:0000313" key="3">
    <source>
        <dbReference type="EMBL" id="MDV2467386.1"/>
    </source>
</evidence>
<dbReference type="InterPro" id="IPR055226">
    <property type="entry name" value="FilE_C"/>
</dbReference>
<proteinExistence type="predicted"/>
<name>A0ABU3WAE6_9GAMM</name>
<dbReference type="NCBIfam" id="NF033645">
    <property type="entry name" value="pilus_FilE"/>
    <property type="match status" value="1"/>
</dbReference>
<protein>
    <submittedName>
        <fullName evidence="3">Pilus assembly protein FilE</fullName>
    </submittedName>
</protein>
<evidence type="ECO:0000256" key="1">
    <source>
        <dbReference type="SAM" id="SignalP"/>
    </source>
</evidence>
<dbReference type="EMBL" id="JASVDY010000001">
    <property type="protein sequence ID" value="MDV2467386.1"/>
    <property type="molecule type" value="Genomic_DNA"/>
</dbReference>
<keyword evidence="4" id="KW-1185">Reference proteome</keyword>
<feature type="signal peptide" evidence="1">
    <location>
        <begin position="1"/>
        <end position="23"/>
    </location>
</feature>
<sequence length="389" mass="43021">MNRILFSGSVVLLSAGIFSAANAAEFYTIIGPDGRPMVVQRKSAEQPQKPVIQKTEQPKVIVQEQPVKTEPAPEAVNSNTRVTVNKVLPEPVAQEKPQAVRVQAEVQKTFVKPAVSSVSKPVETQTAVQKAVPSQSVVKNERVENPGKVIPPAQVQDGFAELDGEKYVTNELLEDREFNLEGKKRFYAMPEGVIDTKNGGGARLQIVEREKGVSRSLLNSMFNRNVKDNTPVVLATTYYRVPQQEAVDSLGQQCFTDKKVKKAKSLKLDSDVNVWPRAPLKDHFDYEVVHLEGALKNIQINSYAASQQKPEFYWPFVVFLDKNACVLEGAGGFKSQNTASNMFSHEVVQGVVQLPEQTRYILLTPLASALDMENQALANHGQLKLVAIR</sequence>
<gene>
    <name evidence="3" type="primary">filE</name>
    <name evidence="3" type="ORF">QR674_00075</name>
</gene>
<keyword evidence="1" id="KW-0732">Signal</keyword>
<feature type="chain" id="PRO_5046749314" evidence="1">
    <location>
        <begin position="24"/>
        <end position="389"/>
    </location>
</feature>